<evidence type="ECO:0000256" key="1">
    <source>
        <dbReference type="SAM" id="SignalP"/>
    </source>
</evidence>
<evidence type="ECO:0000313" key="2">
    <source>
        <dbReference type="EMBL" id="GAA3646016.1"/>
    </source>
</evidence>
<dbReference type="InterPro" id="IPR011042">
    <property type="entry name" value="6-blade_b-propeller_TolB-like"/>
</dbReference>
<dbReference type="Gene3D" id="2.120.10.30">
    <property type="entry name" value="TolB, C-terminal domain"/>
    <property type="match status" value="1"/>
</dbReference>
<dbReference type="SUPFAM" id="SSF63829">
    <property type="entry name" value="Calcium-dependent phosphotriesterase"/>
    <property type="match status" value="1"/>
</dbReference>
<dbReference type="Proteomes" id="UP001500902">
    <property type="component" value="Unassembled WGS sequence"/>
</dbReference>
<organism evidence="2 3">
    <name type="scientific">Nonomuraea antimicrobica</name>
    <dbReference type="NCBI Taxonomy" id="561173"/>
    <lineage>
        <taxon>Bacteria</taxon>
        <taxon>Bacillati</taxon>
        <taxon>Actinomycetota</taxon>
        <taxon>Actinomycetes</taxon>
        <taxon>Streptosporangiales</taxon>
        <taxon>Streptosporangiaceae</taxon>
        <taxon>Nonomuraea</taxon>
    </lineage>
</organism>
<evidence type="ECO:0000313" key="3">
    <source>
        <dbReference type="Proteomes" id="UP001500902"/>
    </source>
</evidence>
<dbReference type="EMBL" id="BAAAZP010000009">
    <property type="protein sequence ID" value="GAA3646016.1"/>
    <property type="molecule type" value="Genomic_DNA"/>
</dbReference>
<dbReference type="InterPro" id="IPR053224">
    <property type="entry name" value="Sensory_adhesion_molecule"/>
</dbReference>
<keyword evidence="1" id="KW-0732">Signal</keyword>
<reference evidence="3" key="1">
    <citation type="journal article" date="2019" name="Int. J. Syst. Evol. Microbiol.">
        <title>The Global Catalogue of Microorganisms (GCM) 10K type strain sequencing project: providing services to taxonomists for standard genome sequencing and annotation.</title>
        <authorList>
            <consortium name="The Broad Institute Genomics Platform"/>
            <consortium name="The Broad Institute Genome Sequencing Center for Infectious Disease"/>
            <person name="Wu L."/>
            <person name="Ma J."/>
        </authorList>
    </citation>
    <scope>NUCLEOTIDE SEQUENCE [LARGE SCALE GENOMIC DNA]</scope>
    <source>
        <strain evidence="3">JCM 16904</strain>
    </source>
</reference>
<comment type="caution">
    <text evidence="2">The sequence shown here is derived from an EMBL/GenBank/DDBJ whole genome shotgun (WGS) entry which is preliminary data.</text>
</comment>
<keyword evidence="3" id="KW-1185">Reference proteome</keyword>
<gene>
    <name evidence="2" type="ORF">GCM10022224_005890</name>
</gene>
<dbReference type="PANTHER" id="PTHR31460:SF3">
    <property type="entry name" value="MESOCENTIN"/>
    <property type="match status" value="1"/>
</dbReference>
<proteinExistence type="predicted"/>
<feature type="chain" id="PRO_5046692471" evidence="1">
    <location>
        <begin position="30"/>
        <end position="330"/>
    </location>
</feature>
<accession>A0ABP7B305</accession>
<protein>
    <submittedName>
        <fullName evidence="2">SMP-30/gluconolactonase/LRE family protein</fullName>
    </submittedName>
</protein>
<feature type="signal peptide" evidence="1">
    <location>
        <begin position="1"/>
        <end position="29"/>
    </location>
</feature>
<dbReference type="RefSeq" id="WP_344872659.1">
    <property type="nucleotide sequence ID" value="NZ_BAAAZP010000009.1"/>
</dbReference>
<sequence>MPSTFVHRVLGVPVAVALTVALAPAAASATAVRHPAVINGQAPTLHPEGVAYDPVRRAFLVSSMRHGTVSVVRPDGSAETLVNDPKLISSVGIRIDPARRLLYVANADDGAGERSTPATRKRVAGLGVYDLRTGRRVRYVDLAATAGRAGENHFGNDIAIAPDGTAYVTDSFAPVVYRVGTDGRASVFLRDARLGGDGFAANGIAWQDGHLVIAKTDDGTLWRVPAGDPGSLRPVPLDQPLTGADGLAVRDDGSLLVVRNRLSDTPADAVAVVRPAKDWKSARVTGQTTWKDPAPTTAVADPSGRHYVLSGRMDLLFAGKPVDTFTLRRL</sequence>
<name>A0ABP7B305_9ACTN</name>
<dbReference type="PANTHER" id="PTHR31460">
    <property type="match status" value="1"/>
</dbReference>